<comment type="caution">
    <text evidence="1">The sequence shown here is derived from an EMBL/GenBank/DDBJ whole genome shotgun (WGS) entry which is preliminary data.</text>
</comment>
<name>A0A7C8MUC3_9PLEO</name>
<evidence type="ECO:0000313" key="1">
    <source>
        <dbReference type="EMBL" id="KAF2877164.1"/>
    </source>
</evidence>
<dbReference type="AlphaFoldDB" id="A0A7C8MUC3"/>
<evidence type="ECO:0000313" key="2">
    <source>
        <dbReference type="Proteomes" id="UP000481861"/>
    </source>
</evidence>
<dbReference type="EMBL" id="JAADJZ010000002">
    <property type="protein sequence ID" value="KAF2877164.1"/>
    <property type="molecule type" value="Genomic_DNA"/>
</dbReference>
<keyword evidence="2" id="KW-1185">Reference proteome</keyword>
<organism evidence="1 2">
    <name type="scientific">Massariosphaeria phaeospora</name>
    <dbReference type="NCBI Taxonomy" id="100035"/>
    <lineage>
        <taxon>Eukaryota</taxon>
        <taxon>Fungi</taxon>
        <taxon>Dikarya</taxon>
        <taxon>Ascomycota</taxon>
        <taxon>Pezizomycotina</taxon>
        <taxon>Dothideomycetes</taxon>
        <taxon>Pleosporomycetidae</taxon>
        <taxon>Pleosporales</taxon>
        <taxon>Pleosporales incertae sedis</taxon>
        <taxon>Massariosphaeria</taxon>
    </lineage>
</organism>
<reference evidence="1 2" key="1">
    <citation type="submission" date="2020-01" db="EMBL/GenBank/DDBJ databases">
        <authorList>
            <consortium name="DOE Joint Genome Institute"/>
            <person name="Haridas S."/>
            <person name="Albert R."/>
            <person name="Binder M."/>
            <person name="Bloem J."/>
            <person name="Labutti K."/>
            <person name="Salamov A."/>
            <person name="Andreopoulos B."/>
            <person name="Baker S.E."/>
            <person name="Barry K."/>
            <person name="Bills G."/>
            <person name="Bluhm B.H."/>
            <person name="Cannon C."/>
            <person name="Castanera R."/>
            <person name="Culley D.E."/>
            <person name="Daum C."/>
            <person name="Ezra D."/>
            <person name="Gonzalez J.B."/>
            <person name="Henrissat B."/>
            <person name="Kuo A."/>
            <person name="Liang C."/>
            <person name="Lipzen A."/>
            <person name="Lutzoni F."/>
            <person name="Magnuson J."/>
            <person name="Mondo S."/>
            <person name="Nolan M."/>
            <person name="Ohm R."/>
            <person name="Pangilinan J."/>
            <person name="Park H.-J.H."/>
            <person name="Ramirez L."/>
            <person name="Alfaro M."/>
            <person name="Sun H."/>
            <person name="Tritt A."/>
            <person name="Yoshinaga Y."/>
            <person name="Zwiers L.-H.L."/>
            <person name="Turgeon B.G."/>
            <person name="Goodwin S.B."/>
            <person name="Spatafora J.W."/>
            <person name="Crous P.W."/>
            <person name="Grigoriev I.V."/>
        </authorList>
    </citation>
    <scope>NUCLEOTIDE SEQUENCE [LARGE SCALE GENOMIC DNA]</scope>
    <source>
        <strain evidence="1 2">CBS 611.86</strain>
    </source>
</reference>
<accession>A0A7C8MUC3</accession>
<sequence length="158" mass="17572">MLCSLCTTLDIRTLLITSSSQPLEDRTYLYTPAAGQTHSTKAIRPGIPRFFAHQASLLALRESAKNVGCELCRAIWAVYERNAQPYELQEDVLKEGVDGVGVAAGRLYVGTNQWDMALHALPHVAVSLVVDERSGGKMIAWFEVYAKRGGWYPTWNED</sequence>
<dbReference type="Proteomes" id="UP000481861">
    <property type="component" value="Unassembled WGS sequence"/>
</dbReference>
<protein>
    <submittedName>
        <fullName evidence="1">Uncharacterized protein</fullName>
    </submittedName>
</protein>
<gene>
    <name evidence="1" type="ORF">BDV95DRAFT_140755</name>
</gene>
<proteinExistence type="predicted"/>